<sequence>MTYKFILFEFNKEKMDEDNGFYVLESIWM</sequence>
<accession>A0A6C0J3W9</accession>
<evidence type="ECO:0000313" key="1">
    <source>
        <dbReference type="EMBL" id="QHU00359.1"/>
    </source>
</evidence>
<reference evidence="1" key="1">
    <citation type="journal article" date="2020" name="Nature">
        <title>Giant virus diversity and host interactions through global metagenomics.</title>
        <authorList>
            <person name="Schulz F."/>
            <person name="Roux S."/>
            <person name="Paez-Espino D."/>
            <person name="Jungbluth S."/>
            <person name="Walsh D.A."/>
            <person name="Denef V.J."/>
            <person name="McMahon K.D."/>
            <person name="Konstantinidis K.T."/>
            <person name="Eloe-Fadrosh E.A."/>
            <person name="Kyrpides N.C."/>
            <person name="Woyke T."/>
        </authorList>
    </citation>
    <scope>NUCLEOTIDE SEQUENCE</scope>
    <source>
        <strain evidence="1">GVMAG-M-3300025860-20</strain>
    </source>
</reference>
<name>A0A6C0J3W9_9ZZZZ</name>
<dbReference type="AlphaFoldDB" id="A0A6C0J3W9"/>
<protein>
    <submittedName>
        <fullName evidence="1">Uncharacterized protein</fullName>
    </submittedName>
</protein>
<organism evidence="1">
    <name type="scientific">viral metagenome</name>
    <dbReference type="NCBI Taxonomy" id="1070528"/>
    <lineage>
        <taxon>unclassified sequences</taxon>
        <taxon>metagenomes</taxon>
        <taxon>organismal metagenomes</taxon>
    </lineage>
</organism>
<proteinExistence type="predicted"/>
<dbReference type="EMBL" id="MN740327">
    <property type="protein sequence ID" value="QHU00359.1"/>
    <property type="molecule type" value="Genomic_DNA"/>
</dbReference>